<sequence>MLFRPSSLLPVALVTGAALAGHHVKSTTPPIVQLDRGSFVGTSDGTVDSFLGIPFAKPPVGDLRFRLPVPNDPYNTTRNATAFGPACPQQNAVSEANFLVLPPETVQFILTNYTKDVGSGDEDCLTVNVITPTGTKPNANLPVAVWIYGGGFETGGTSGYDGTPIVKRSIELGEPVIYVSLNYRLNGFGFLASKEVKEAGVGNLGMQDQRQALRWVHEYISAFGGDPKKVTIWGESAGGISVALHLVTNGGNTEGLFRAAFMQSGSPIPIGDITEGQIVYDQLVEVTLCSGAADTLQCLREVPYEVLKAAIDNTPGLFSYQPALNEVWIPRADGKFLVDTPQRLVLQGSVAKVPFVTGDCDDEGTLFSLTTLNVTTEAQLATYLQQTYFPRISQSDLSKLLQYYPADVTQGSPFDTGTANAVTPEFKRHAAIIGDLVFQAPRRLLLQEAASRQNTWVFLFKRFKSLGVLGAFHGTDVIDIYGGSNLTSHLVHFVHHLNPNGAGAPAWPQFSLQSRQLLTLLDGDTPETVGQDNYRAEGMALLTKVLLETPL</sequence>
<dbReference type="EMBL" id="ML143517">
    <property type="protein sequence ID" value="TBU23055.1"/>
    <property type="molecule type" value="Genomic_DNA"/>
</dbReference>
<evidence type="ECO:0000259" key="4">
    <source>
        <dbReference type="Pfam" id="PF00135"/>
    </source>
</evidence>
<dbReference type="Pfam" id="PF00135">
    <property type="entry name" value="COesterase"/>
    <property type="match status" value="1"/>
</dbReference>
<evidence type="ECO:0000256" key="2">
    <source>
        <dbReference type="ARBA" id="ARBA00022801"/>
    </source>
</evidence>
<comment type="similarity">
    <text evidence="1 3">Belongs to the type-B carboxylesterase/lipase family.</text>
</comment>
<evidence type="ECO:0000256" key="1">
    <source>
        <dbReference type="ARBA" id="ARBA00005964"/>
    </source>
</evidence>
<dbReference type="OrthoDB" id="408631at2759"/>
<dbReference type="InterPro" id="IPR019819">
    <property type="entry name" value="Carboxylesterase_B_CS"/>
</dbReference>
<feature type="chain" id="PRO_5020856791" description="Carboxylic ester hydrolase" evidence="3">
    <location>
        <begin position="21"/>
        <end position="551"/>
    </location>
</feature>
<reference evidence="5" key="1">
    <citation type="submission" date="2019-01" db="EMBL/GenBank/DDBJ databases">
        <title>Draft genome sequences of three monokaryotic isolates of the white-rot basidiomycete fungus Dichomitus squalens.</title>
        <authorList>
            <consortium name="DOE Joint Genome Institute"/>
            <person name="Lopez S.C."/>
            <person name="Andreopoulos B."/>
            <person name="Pangilinan J."/>
            <person name="Lipzen A."/>
            <person name="Riley R."/>
            <person name="Ahrendt S."/>
            <person name="Ng V."/>
            <person name="Barry K."/>
            <person name="Daum C."/>
            <person name="Grigoriev I.V."/>
            <person name="Hilden K.S."/>
            <person name="Makela M.R."/>
            <person name="de Vries R.P."/>
        </authorList>
    </citation>
    <scope>NUCLEOTIDE SEQUENCE [LARGE SCALE GENOMIC DNA]</scope>
    <source>
        <strain evidence="5">OM18370.1</strain>
    </source>
</reference>
<keyword evidence="2 3" id="KW-0378">Hydrolase</keyword>
<feature type="domain" description="Carboxylesterase type B" evidence="4">
    <location>
        <begin position="30"/>
        <end position="523"/>
    </location>
</feature>
<dbReference type="PROSITE" id="PS00122">
    <property type="entry name" value="CARBOXYLESTERASE_B_1"/>
    <property type="match status" value="1"/>
</dbReference>
<dbReference type="PANTHER" id="PTHR11559">
    <property type="entry name" value="CARBOXYLESTERASE"/>
    <property type="match status" value="1"/>
</dbReference>
<dbReference type="PROSITE" id="PS00941">
    <property type="entry name" value="CARBOXYLESTERASE_B_2"/>
    <property type="match status" value="1"/>
</dbReference>
<dbReference type="EC" id="3.1.1.-" evidence="3"/>
<organism evidence="5">
    <name type="scientific">Dichomitus squalens</name>
    <dbReference type="NCBI Taxonomy" id="114155"/>
    <lineage>
        <taxon>Eukaryota</taxon>
        <taxon>Fungi</taxon>
        <taxon>Dikarya</taxon>
        <taxon>Basidiomycota</taxon>
        <taxon>Agaricomycotina</taxon>
        <taxon>Agaricomycetes</taxon>
        <taxon>Polyporales</taxon>
        <taxon>Polyporaceae</taxon>
        <taxon>Dichomitus</taxon>
    </lineage>
</organism>
<evidence type="ECO:0000313" key="5">
    <source>
        <dbReference type="EMBL" id="TBU23055.1"/>
    </source>
</evidence>
<dbReference type="SUPFAM" id="SSF53474">
    <property type="entry name" value="alpha/beta-Hydrolases"/>
    <property type="match status" value="1"/>
</dbReference>
<proteinExistence type="inferred from homology"/>
<protein>
    <recommendedName>
        <fullName evidence="3">Carboxylic ester hydrolase</fullName>
        <ecNumber evidence="3">3.1.1.-</ecNumber>
    </recommendedName>
</protein>
<dbReference type="GO" id="GO:0016787">
    <property type="term" value="F:hydrolase activity"/>
    <property type="evidence" value="ECO:0007669"/>
    <property type="project" value="UniProtKB-KW"/>
</dbReference>
<accession>A0A4Q9M7S2</accession>
<feature type="signal peptide" evidence="3">
    <location>
        <begin position="1"/>
        <end position="20"/>
    </location>
</feature>
<dbReference type="Proteomes" id="UP000292957">
    <property type="component" value="Unassembled WGS sequence"/>
</dbReference>
<dbReference type="InterPro" id="IPR019826">
    <property type="entry name" value="Carboxylesterase_B_AS"/>
</dbReference>
<dbReference type="InterPro" id="IPR002018">
    <property type="entry name" value="CarbesteraseB"/>
</dbReference>
<name>A0A4Q9M7S2_9APHY</name>
<dbReference type="InterPro" id="IPR050309">
    <property type="entry name" value="Type-B_Carboxylest/Lipase"/>
</dbReference>
<dbReference type="Gene3D" id="3.40.50.1820">
    <property type="entry name" value="alpha/beta hydrolase"/>
    <property type="match status" value="1"/>
</dbReference>
<evidence type="ECO:0000256" key="3">
    <source>
        <dbReference type="RuleBase" id="RU361235"/>
    </source>
</evidence>
<dbReference type="AlphaFoldDB" id="A0A4Q9M7S2"/>
<gene>
    <name evidence="5" type="ORF">BD311DRAFT_769252</name>
</gene>
<dbReference type="InterPro" id="IPR029058">
    <property type="entry name" value="AB_hydrolase_fold"/>
</dbReference>
<keyword evidence="3" id="KW-0732">Signal</keyword>